<dbReference type="Pfam" id="PF01548">
    <property type="entry name" value="DEDD_Tnp_IS110"/>
    <property type="match status" value="1"/>
</dbReference>
<feature type="domain" description="Transposase IS110-like N-terminal" evidence="1">
    <location>
        <begin position="19"/>
        <end position="163"/>
    </location>
</feature>
<dbReference type="InterPro" id="IPR002525">
    <property type="entry name" value="Transp_IS110-like_N"/>
</dbReference>
<dbReference type="NCBIfam" id="NF033542">
    <property type="entry name" value="transpos_IS110"/>
    <property type="match status" value="1"/>
</dbReference>
<name>A0A5C1HCD0_9SPHI</name>
<evidence type="ECO:0000313" key="3">
    <source>
        <dbReference type="EMBL" id="QEM03414.1"/>
    </source>
</evidence>
<dbReference type="Proteomes" id="UP000250557">
    <property type="component" value="Chromosome"/>
</dbReference>
<dbReference type="Proteomes" id="UP000663940">
    <property type="component" value="Chromosome"/>
</dbReference>
<evidence type="ECO:0000313" key="5">
    <source>
        <dbReference type="EMBL" id="QTE47825.1"/>
    </source>
</evidence>
<evidence type="ECO:0000313" key="4">
    <source>
        <dbReference type="EMBL" id="QEM05414.1"/>
    </source>
</evidence>
<dbReference type="InterPro" id="IPR047650">
    <property type="entry name" value="Transpos_IS110"/>
</dbReference>
<feature type="domain" description="Transposase IS116/IS110/IS902 C-terminal" evidence="2">
    <location>
        <begin position="234"/>
        <end position="318"/>
    </location>
</feature>
<evidence type="ECO:0000259" key="2">
    <source>
        <dbReference type="Pfam" id="PF02371"/>
    </source>
</evidence>
<proteinExistence type="predicted"/>
<organism evidence="4 6">
    <name type="scientific">Mucilaginibacter rubeus</name>
    <dbReference type="NCBI Taxonomy" id="2027860"/>
    <lineage>
        <taxon>Bacteria</taxon>
        <taxon>Pseudomonadati</taxon>
        <taxon>Bacteroidota</taxon>
        <taxon>Sphingobacteriia</taxon>
        <taxon>Sphingobacteriales</taxon>
        <taxon>Sphingobacteriaceae</taxon>
        <taxon>Mucilaginibacter</taxon>
    </lineage>
</organism>
<dbReference type="AlphaFoldDB" id="A0A5C1HCD0"/>
<dbReference type="EMBL" id="CP071880">
    <property type="protein sequence ID" value="QTE47825.1"/>
    <property type="molecule type" value="Genomic_DNA"/>
</dbReference>
<dbReference type="InterPro" id="IPR003346">
    <property type="entry name" value="Transposase_20"/>
</dbReference>
<keyword evidence="7" id="KW-1185">Reference proteome</keyword>
<evidence type="ECO:0000313" key="7">
    <source>
        <dbReference type="Proteomes" id="UP000663940"/>
    </source>
</evidence>
<protein>
    <submittedName>
        <fullName evidence="4">IS110 family transposase</fullName>
    </submittedName>
</protein>
<evidence type="ECO:0000313" key="6">
    <source>
        <dbReference type="Proteomes" id="UP000250557"/>
    </source>
</evidence>
<dbReference type="GO" id="GO:0003677">
    <property type="term" value="F:DNA binding"/>
    <property type="evidence" value="ECO:0007669"/>
    <property type="project" value="InterPro"/>
</dbReference>
<sequence>MPKTKLQNGNDFSGQKFYVGLDVHKKSWAVTIRSLGIEVSHFSQDPGAERLDAYLQREFPGGDYYSAYEAGFCGTEAHGQLCKLGIKNIIVHAADIPTTDKQKKNKTDLHDSRALADHLERGNLKGIYVLNQDQQELRSLFRMTESKVIDVTRANNRLKSFLMYYSIKLPETISKNEFLSGKALAWLNIELGSSPGTFTLQQYIEELKYQRKQLFQITKSLRLQIQSLHKETYTNLLTVPGIGAITAMGLLVEIADFSRFEAPDKYASFLGLCPWEDSSGPVIKTKGVQPRCNGHLRPLLVEASWKAIAKSRSLFAYYSKHANKSGKKAIIKVARKLAMIAKGVATSGQPYKEDYLKNKQNEKGLKAERFSLGMTEQHINKQPGSGLRIEMPG</sequence>
<dbReference type="RefSeq" id="WP_112658976.1">
    <property type="nucleotide sequence ID" value="NZ_CP043451.1"/>
</dbReference>
<reference evidence="5 7" key="2">
    <citation type="submission" date="2021-03" db="EMBL/GenBank/DDBJ databases">
        <title>Mucilaginibacter strains isolated from gold and copper mining confer multi heavy-metal resistance.</title>
        <authorList>
            <person name="Li Y."/>
        </authorList>
    </citation>
    <scope>NUCLEOTIDE SEQUENCE [LARGE SCALE GENOMIC DNA]</scope>
    <source>
        <strain evidence="5 7">P2-4</strain>
    </source>
</reference>
<dbReference type="Pfam" id="PF02371">
    <property type="entry name" value="Transposase_20"/>
    <property type="match status" value="1"/>
</dbReference>
<gene>
    <name evidence="3" type="ORF">DIU31_007715</name>
    <name evidence="4" type="ORF">DIU31_018520</name>
    <name evidence="5" type="ORF">J3L21_19950</name>
</gene>
<dbReference type="PANTHER" id="PTHR33055:SF3">
    <property type="entry name" value="PUTATIVE TRANSPOSASE FOR IS117-RELATED"/>
    <property type="match status" value="1"/>
</dbReference>
<dbReference type="EMBL" id="CP043451">
    <property type="protein sequence ID" value="QEM05414.1"/>
    <property type="molecule type" value="Genomic_DNA"/>
</dbReference>
<accession>A0A5C1HCD0</accession>
<dbReference type="PANTHER" id="PTHR33055">
    <property type="entry name" value="TRANSPOSASE FOR INSERTION SEQUENCE ELEMENT IS1111A"/>
    <property type="match status" value="1"/>
</dbReference>
<dbReference type="GO" id="GO:0004803">
    <property type="term" value="F:transposase activity"/>
    <property type="evidence" value="ECO:0007669"/>
    <property type="project" value="InterPro"/>
</dbReference>
<dbReference type="EMBL" id="CP043451">
    <property type="protein sequence ID" value="QEM03414.1"/>
    <property type="molecule type" value="Genomic_DNA"/>
</dbReference>
<evidence type="ECO:0000259" key="1">
    <source>
        <dbReference type="Pfam" id="PF01548"/>
    </source>
</evidence>
<reference evidence="4 6" key="1">
    <citation type="submission" date="2019-08" db="EMBL/GenBank/DDBJ databases">
        <title>Comparative genome analysis confer to the adaptation heavy metal polluted environment.</title>
        <authorList>
            <person name="Li Y."/>
        </authorList>
    </citation>
    <scope>NUCLEOTIDE SEQUENCE [LARGE SCALE GENOMIC DNA]</scope>
    <source>
        <strain evidence="4 6">P2</strain>
    </source>
</reference>
<dbReference type="GO" id="GO:0006313">
    <property type="term" value="P:DNA transposition"/>
    <property type="evidence" value="ECO:0007669"/>
    <property type="project" value="InterPro"/>
</dbReference>